<evidence type="ECO:0000313" key="3">
    <source>
        <dbReference type="EMBL" id="MEZ6853127.1"/>
    </source>
</evidence>
<evidence type="ECO:0000256" key="1">
    <source>
        <dbReference type="SAM" id="Phobius"/>
    </source>
</evidence>
<keyword evidence="1" id="KW-0812">Transmembrane</keyword>
<keyword evidence="1" id="KW-1133">Transmembrane helix</keyword>
<dbReference type="InterPro" id="IPR010090">
    <property type="entry name" value="Phage_tape_meas"/>
</dbReference>
<organism evidence="3 4">
    <name type="scientific">Halodesulfovibrio aestuarii</name>
    <dbReference type="NCBI Taxonomy" id="126333"/>
    <lineage>
        <taxon>Bacteria</taxon>
        <taxon>Pseudomonadati</taxon>
        <taxon>Thermodesulfobacteriota</taxon>
        <taxon>Desulfovibrionia</taxon>
        <taxon>Desulfovibrionales</taxon>
        <taxon>Desulfovibrionaceae</taxon>
        <taxon>Halodesulfovibrio</taxon>
    </lineage>
</organism>
<dbReference type="RefSeq" id="WP_371150280.1">
    <property type="nucleotide sequence ID" value="NZ_JBFSOO010000004.1"/>
</dbReference>
<dbReference type="NCBIfam" id="TIGR01760">
    <property type="entry name" value="tape_meas_TP901"/>
    <property type="match status" value="1"/>
</dbReference>
<feature type="domain" description="Phage tail tape measure protein" evidence="2">
    <location>
        <begin position="85"/>
        <end position="283"/>
    </location>
</feature>
<dbReference type="Proteomes" id="UP001568358">
    <property type="component" value="Unassembled WGS sequence"/>
</dbReference>
<reference evidence="3 4" key="1">
    <citation type="submission" date="2024-07" db="EMBL/GenBank/DDBJ databases">
        <title>Active virus-host system and metabolic interactions in a Lokiarchaeon culture.</title>
        <authorList>
            <person name="Ponce Toledo R.I."/>
            <person name="Rodrigues Oliveira T."/>
            <person name="Schleper C."/>
        </authorList>
    </citation>
    <scope>NUCLEOTIDE SEQUENCE [LARGE SCALE GENOMIC DNA]</scope>
    <source>
        <strain evidence="3 4">B35</strain>
    </source>
</reference>
<feature type="transmembrane region" description="Helical" evidence="1">
    <location>
        <begin position="404"/>
        <end position="427"/>
    </location>
</feature>
<keyword evidence="4" id="KW-1185">Reference proteome</keyword>
<keyword evidence="1" id="KW-0472">Membrane</keyword>
<proteinExistence type="predicted"/>
<protein>
    <submittedName>
        <fullName evidence="3">Phage tail tape measure protein</fullName>
    </submittedName>
</protein>
<comment type="caution">
    <text evidence="3">The sequence shown here is derived from an EMBL/GenBank/DDBJ whole genome shotgun (WGS) entry which is preliminary data.</text>
</comment>
<name>A0ABV4JQU7_9BACT</name>
<dbReference type="EMBL" id="JBFSOO010000004">
    <property type="protein sequence ID" value="MEZ6853127.1"/>
    <property type="molecule type" value="Genomic_DNA"/>
</dbReference>
<evidence type="ECO:0000313" key="4">
    <source>
        <dbReference type="Proteomes" id="UP001568358"/>
    </source>
</evidence>
<accession>A0ABV4JQU7</accession>
<sequence>MEKLCFKLGLKDNVTGPVGKIQKKLDGLAGHARKSFTQIGVGAAGMWGAGQGLDAMLSPARDLNKALAEVGSLDVDSVALGKLNRAALGFSIDYGVAADAVAASAYDIQSSISGLTGNELASFTKASNALAKATKADAATITDYTGTMFGIFKAQANEMGKATWVEQLAGKTATAVQMFKTTGSQMSAAFTAIGANATSAGIDMAEQMAVMGSLQATMSGSEAGTKYKSFLSGIGGAQEKLGLDFTDANGNMLGMMDILTKLKGKFGDTLDVAEGDELKKAFGSDEAVSLIKLLMSDTDSLSESIAKLGNVDGMSKAEQMAKGMVDPFDRLSAGGRALTTVLGQALLPAINPIVDAFANGSATMLGWSQEFPNLTRWVGYGAVVLIGFTGILGAAAAASGMMSIATLGLSTIFGPLGRAVAWSKGIWVAYSGSQWLANFALWGFPGTWIIAAIVGVVAAVGALIYWWDDLAAAFTDAGWSEALYAAFDFVKLFTPIGLLFTFFDEGFEGVFKSILGWFDSLGGAVHWVLEKMNLLPGVDISMGDDATPSTSPSLEVPRTAAVPAGGVQQKIINAQSNSQSRTQSIGKVVITTEGKQDAQTIREQLLMAGA</sequence>
<feature type="transmembrane region" description="Helical" evidence="1">
    <location>
        <begin position="439"/>
        <end position="467"/>
    </location>
</feature>
<dbReference type="Pfam" id="PF10145">
    <property type="entry name" value="PhageMin_Tail"/>
    <property type="match status" value="1"/>
</dbReference>
<evidence type="ECO:0000259" key="2">
    <source>
        <dbReference type="Pfam" id="PF10145"/>
    </source>
</evidence>
<gene>
    <name evidence="3" type="ORF">AB2Z07_06270</name>
</gene>
<feature type="transmembrane region" description="Helical" evidence="1">
    <location>
        <begin position="377"/>
        <end position="398"/>
    </location>
</feature>